<keyword evidence="2" id="KW-1133">Transmembrane helix</keyword>
<gene>
    <name evidence="3" type="ORF">KUTeg_005767</name>
</gene>
<reference evidence="3 4" key="1">
    <citation type="submission" date="2022-12" db="EMBL/GenBank/DDBJ databases">
        <title>Chromosome-level genome of Tegillarca granosa.</title>
        <authorList>
            <person name="Kim J."/>
        </authorList>
    </citation>
    <scope>NUCLEOTIDE SEQUENCE [LARGE SCALE GENOMIC DNA]</scope>
    <source>
        <strain evidence="3">Teg-2019</strain>
        <tissue evidence="3">Adductor muscle</tissue>
    </source>
</reference>
<proteinExistence type="predicted"/>
<evidence type="ECO:0000256" key="2">
    <source>
        <dbReference type="SAM" id="Phobius"/>
    </source>
</evidence>
<feature type="region of interest" description="Disordered" evidence="1">
    <location>
        <begin position="351"/>
        <end position="370"/>
    </location>
</feature>
<feature type="transmembrane region" description="Helical" evidence="2">
    <location>
        <begin position="248"/>
        <end position="266"/>
    </location>
</feature>
<evidence type="ECO:0000256" key="1">
    <source>
        <dbReference type="SAM" id="MobiDB-lite"/>
    </source>
</evidence>
<evidence type="ECO:0000313" key="4">
    <source>
        <dbReference type="Proteomes" id="UP001217089"/>
    </source>
</evidence>
<dbReference type="InterPro" id="IPR036179">
    <property type="entry name" value="Ig-like_dom_sf"/>
</dbReference>
<dbReference type="EMBL" id="JARBDR010000275">
    <property type="protein sequence ID" value="KAJ8316682.1"/>
    <property type="molecule type" value="Genomic_DNA"/>
</dbReference>
<dbReference type="InterPro" id="IPR013783">
    <property type="entry name" value="Ig-like_fold"/>
</dbReference>
<name>A0ABQ9FJG4_TEGGR</name>
<sequence>MATLNSYVTVLRLIYLMFGICNFVNAKYEESFSCAGSDAEIDFEKSEAKEPIFTEWFFTSAKTQTRIAKMLSKTAYDQDYKSRVFIDRNKLHLKNINSSDSGMYTRMVRDDSNGRELYTDEVNLTVLSPPSSLPSLHIEKRENSHVMASCKPPRYKGHPEVEIVLKDSKGQRQNSLTTVGGDNSYQCCIEGETRSLQMVGECHRCFGFTLVSWVIMKIFILIFLLIYARCDKDVCCKRNKGDMLCLQVVFGGVLSLALILAITFSLCNDSKRCKDRERDNDESNFDHTHVQSTGDSRENNESNIDQTHVQSTGVSRENNESNFDQSHVQSTGVSRGNSALNIRVQQAVQSPEEAVNVNSHTDQGESFPLLPKTSIEEEGVPTSLDEKTFVLHHDENMTASSNI</sequence>
<keyword evidence="4" id="KW-1185">Reference proteome</keyword>
<feature type="compositionally biased region" description="Polar residues" evidence="1">
    <location>
        <begin position="301"/>
        <end position="336"/>
    </location>
</feature>
<organism evidence="3 4">
    <name type="scientific">Tegillarca granosa</name>
    <name type="common">Malaysian cockle</name>
    <name type="synonym">Anadara granosa</name>
    <dbReference type="NCBI Taxonomy" id="220873"/>
    <lineage>
        <taxon>Eukaryota</taxon>
        <taxon>Metazoa</taxon>
        <taxon>Spiralia</taxon>
        <taxon>Lophotrochozoa</taxon>
        <taxon>Mollusca</taxon>
        <taxon>Bivalvia</taxon>
        <taxon>Autobranchia</taxon>
        <taxon>Pteriomorphia</taxon>
        <taxon>Arcoida</taxon>
        <taxon>Arcoidea</taxon>
        <taxon>Arcidae</taxon>
        <taxon>Tegillarca</taxon>
    </lineage>
</organism>
<accession>A0ABQ9FJG4</accession>
<feature type="compositionally biased region" description="Basic and acidic residues" evidence="1">
    <location>
        <begin position="276"/>
        <end position="300"/>
    </location>
</feature>
<dbReference type="Gene3D" id="2.60.40.10">
    <property type="entry name" value="Immunoglobulins"/>
    <property type="match status" value="1"/>
</dbReference>
<keyword evidence="2" id="KW-0812">Transmembrane</keyword>
<comment type="caution">
    <text evidence="3">The sequence shown here is derived from an EMBL/GenBank/DDBJ whole genome shotgun (WGS) entry which is preliminary data.</text>
</comment>
<keyword evidence="2" id="KW-0472">Membrane</keyword>
<evidence type="ECO:0000313" key="3">
    <source>
        <dbReference type="EMBL" id="KAJ8316682.1"/>
    </source>
</evidence>
<dbReference type="Proteomes" id="UP001217089">
    <property type="component" value="Unassembled WGS sequence"/>
</dbReference>
<feature type="region of interest" description="Disordered" evidence="1">
    <location>
        <begin position="276"/>
        <end position="336"/>
    </location>
</feature>
<dbReference type="SUPFAM" id="SSF48726">
    <property type="entry name" value="Immunoglobulin"/>
    <property type="match status" value="1"/>
</dbReference>
<feature type="transmembrane region" description="Helical" evidence="2">
    <location>
        <begin position="206"/>
        <end position="227"/>
    </location>
</feature>
<protein>
    <submittedName>
        <fullName evidence="3">Uncharacterized protein</fullName>
    </submittedName>
</protein>